<evidence type="ECO:0000256" key="6">
    <source>
        <dbReference type="RuleBase" id="RU363126"/>
    </source>
</evidence>
<feature type="transmembrane region" description="Helical" evidence="6">
    <location>
        <begin position="31"/>
        <end position="55"/>
    </location>
</feature>
<dbReference type="AlphaFoldDB" id="A0ABD6E526"/>
<accession>A0ABD6E526</accession>
<dbReference type="EMBL" id="JBGFUD010000283">
    <property type="protein sequence ID" value="MFH4974172.1"/>
    <property type="molecule type" value="Genomic_DNA"/>
</dbReference>
<reference evidence="7 8" key="1">
    <citation type="submission" date="2024-08" db="EMBL/GenBank/DDBJ databases">
        <title>Gnathostoma spinigerum genome.</title>
        <authorList>
            <person name="Gonzalez-Bertolin B."/>
            <person name="Monzon S."/>
            <person name="Zaballos A."/>
            <person name="Jimenez P."/>
            <person name="Dekumyoy P."/>
            <person name="Varona S."/>
            <person name="Cuesta I."/>
            <person name="Sumanam S."/>
            <person name="Adisakwattana P."/>
            <person name="Gasser R.B."/>
            <person name="Hernandez-Gonzalez A."/>
            <person name="Young N.D."/>
            <person name="Perteguer M.J."/>
        </authorList>
    </citation>
    <scope>NUCLEOTIDE SEQUENCE [LARGE SCALE GENOMIC DNA]</scope>
    <source>
        <strain evidence="7">AL3</strain>
        <tissue evidence="7">Liver</tissue>
    </source>
</reference>
<sequence>MTVSYNLAVSNTNPLPLFRLLLRWRGSLWKMVIYETVIWLSLFTAINVTCSLTLDDAQKKKFTQIARWLQPVSSKVIPMEFMLGFFVTAVVSRWTTLLNNIGFTERLSLTVAGYIRGTSEAVRILRRNLLRYVCLFQALVYRDISERVMKRFPTVDTVVAAGLMLPHEKEKLDATKSQEKKYWVPIQWAMSLMYKARMEGYIEADLFCDRVCEEILDFRDTVELMLRYDWVPLPIAYPQLIYLAVHVYFFIALIADQELWDPSVSHYKLKPKISFQ</sequence>
<evidence type="ECO:0000256" key="4">
    <source>
        <dbReference type="ARBA" id="ARBA00023136"/>
    </source>
</evidence>
<dbReference type="InterPro" id="IPR000615">
    <property type="entry name" value="Bestrophin"/>
</dbReference>
<keyword evidence="6" id="KW-0868">Chloride</keyword>
<keyword evidence="6" id="KW-0813">Transport</keyword>
<keyword evidence="2 6" id="KW-0812">Transmembrane</keyword>
<comment type="subcellular location">
    <subcellularLocation>
        <location evidence="6">Cell membrane</location>
        <topology evidence="6">Multi-pass membrane protein</topology>
    </subcellularLocation>
    <subcellularLocation>
        <location evidence="1">Membrane</location>
    </subcellularLocation>
</comment>
<keyword evidence="6" id="KW-0407">Ion channel</keyword>
<dbReference type="GO" id="GO:0034707">
    <property type="term" value="C:chloride channel complex"/>
    <property type="evidence" value="ECO:0007669"/>
    <property type="project" value="UniProtKB-KW"/>
</dbReference>
<keyword evidence="8" id="KW-1185">Reference proteome</keyword>
<comment type="function">
    <text evidence="6">Forms chloride channels.</text>
</comment>
<comment type="caution">
    <text evidence="7">The sequence shown here is derived from an EMBL/GenBank/DDBJ whole genome shotgun (WGS) entry which is preliminary data.</text>
</comment>
<evidence type="ECO:0000313" key="7">
    <source>
        <dbReference type="EMBL" id="MFH4974172.1"/>
    </source>
</evidence>
<evidence type="ECO:0000256" key="1">
    <source>
        <dbReference type="ARBA" id="ARBA00004370"/>
    </source>
</evidence>
<evidence type="ECO:0000256" key="5">
    <source>
        <dbReference type="ARBA" id="ARBA00034769"/>
    </source>
</evidence>
<evidence type="ECO:0000313" key="8">
    <source>
        <dbReference type="Proteomes" id="UP001608902"/>
    </source>
</evidence>
<dbReference type="PANTHER" id="PTHR10736:SF61">
    <property type="entry name" value="BESTROPHIN HOMOLOG 24"/>
    <property type="match status" value="1"/>
</dbReference>
<protein>
    <recommendedName>
        <fullName evidence="6">Bestrophin homolog</fullName>
    </recommendedName>
</protein>
<gene>
    <name evidence="7" type="ORF">AB6A40_000881</name>
</gene>
<evidence type="ECO:0000256" key="2">
    <source>
        <dbReference type="ARBA" id="ARBA00022692"/>
    </source>
</evidence>
<dbReference type="GO" id="GO:0005886">
    <property type="term" value="C:plasma membrane"/>
    <property type="evidence" value="ECO:0007669"/>
    <property type="project" value="UniProtKB-SubCell"/>
</dbReference>
<dbReference type="GO" id="GO:0005254">
    <property type="term" value="F:chloride channel activity"/>
    <property type="evidence" value="ECO:0007669"/>
    <property type="project" value="UniProtKB-KW"/>
</dbReference>
<dbReference type="Pfam" id="PF01062">
    <property type="entry name" value="Bestrophin"/>
    <property type="match status" value="1"/>
</dbReference>
<dbReference type="InterPro" id="IPR021134">
    <property type="entry name" value="Bestrophin-like"/>
</dbReference>
<keyword evidence="6" id="KW-1003">Cell membrane</keyword>
<feature type="transmembrane region" description="Helical" evidence="6">
    <location>
        <begin position="235"/>
        <end position="255"/>
    </location>
</feature>
<evidence type="ECO:0000256" key="3">
    <source>
        <dbReference type="ARBA" id="ARBA00022989"/>
    </source>
</evidence>
<dbReference type="PANTHER" id="PTHR10736">
    <property type="entry name" value="BESTROPHIN"/>
    <property type="match status" value="1"/>
</dbReference>
<proteinExistence type="inferred from homology"/>
<dbReference type="Proteomes" id="UP001608902">
    <property type="component" value="Unassembled WGS sequence"/>
</dbReference>
<comment type="similarity">
    <text evidence="5 6">Belongs to the anion channel-forming bestrophin (TC 1.A.46) family. Calcium-sensitive chloride channel subfamily.</text>
</comment>
<keyword evidence="6" id="KW-0406">Ion transport</keyword>
<organism evidence="7 8">
    <name type="scientific">Gnathostoma spinigerum</name>
    <dbReference type="NCBI Taxonomy" id="75299"/>
    <lineage>
        <taxon>Eukaryota</taxon>
        <taxon>Metazoa</taxon>
        <taxon>Ecdysozoa</taxon>
        <taxon>Nematoda</taxon>
        <taxon>Chromadorea</taxon>
        <taxon>Rhabditida</taxon>
        <taxon>Spirurina</taxon>
        <taxon>Gnathostomatomorpha</taxon>
        <taxon>Gnathostomatoidea</taxon>
        <taxon>Gnathostomatidae</taxon>
        <taxon>Gnathostoma</taxon>
    </lineage>
</organism>
<keyword evidence="6" id="KW-0869">Chloride channel</keyword>
<keyword evidence="4 6" id="KW-0472">Membrane</keyword>
<keyword evidence="3 6" id="KW-1133">Transmembrane helix</keyword>
<name>A0ABD6E526_9BILA</name>